<sequence>MVEPEKLIHRVASYLKNNQAVKPPSWAMFAKTSVARTEPPRSPDWWFVRAASVLRKLYVKGPLGVSRMRKFYGGRHRVGMMPPRFASGGGAAVRKIMQQLEKAGLVSTVPRKGRTLTPAGVKLLEQAARSLLSKK</sequence>
<dbReference type="EMBL" id="DRXH01000091">
    <property type="protein sequence ID" value="HHM44206.1"/>
    <property type="molecule type" value="Genomic_DNA"/>
</dbReference>
<keyword evidence="2 4" id="KW-0689">Ribosomal protein</keyword>
<dbReference type="GO" id="GO:0006412">
    <property type="term" value="P:translation"/>
    <property type="evidence" value="ECO:0007669"/>
    <property type="project" value="InterPro"/>
</dbReference>
<organism evidence="4">
    <name type="scientific">Caldiarchaeum subterraneum</name>
    <dbReference type="NCBI Taxonomy" id="311458"/>
    <lineage>
        <taxon>Archaea</taxon>
        <taxon>Nitrososphaerota</taxon>
        <taxon>Candidatus Caldarchaeales</taxon>
        <taxon>Candidatus Caldarchaeaceae</taxon>
        <taxon>Candidatus Caldarchaeum</taxon>
    </lineage>
</organism>
<dbReference type="GO" id="GO:0003735">
    <property type="term" value="F:structural constituent of ribosome"/>
    <property type="evidence" value="ECO:0007669"/>
    <property type="project" value="InterPro"/>
</dbReference>
<dbReference type="SMART" id="SM01413">
    <property type="entry name" value="Ribosomal_S19e"/>
    <property type="match status" value="1"/>
</dbReference>
<evidence type="ECO:0000313" key="4">
    <source>
        <dbReference type="EMBL" id="HHM44206.1"/>
    </source>
</evidence>
<gene>
    <name evidence="4" type="ORF">ENM31_02770</name>
</gene>
<dbReference type="InterPro" id="IPR027548">
    <property type="entry name" value="Ribosomal_eS19_archaeal"/>
</dbReference>
<accession>A0A7J3VTT0</accession>
<dbReference type="FunFam" id="1.10.10.10:FF:000118">
    <property type="entry name" value="40S ribosomal protein S19"/>
    <property type="match status" value="1"/>
</dbReference>
<reference evidence="4" key="1">
    <citation type="journal article" date="2020" name="mSystems">
        <title>Genome- and Community-Level Interaction Insights into Carbon Utilization and Element Cycling Functions of Hydrothermarchaeota in Hydrothermal Sediment.</title>
        <authorList>
            <person name="Zhou Z."/>
            <person name="Liu Y."/>
            <person name="Xu W."/>
            <person name="Pan J."/>
            <person name="Luo Z.H."/>
            <person name="Li M."/>
        </authorList>
    </citation>
    <scope>NUCLEOTIDE SEQUENCE [LARGE SCALE GENOMIC DNA]</scope>
    <source>
        <strain evidence="4">SpSt-1074</strain>
    </source>
</reference>
<comment type="similarity">
    <text evidence="1">Belongs to the eukaryotic ribosomal protein eS19 family.</text>
</comment>
<dbReference type="PANTHER" id="PTHR11710:SF0">
    <property type="entry name" value="40S RIBOSOMAL PROTEIN S19"/>
    <property type="match status" value="1"/>
</dbReference>
<keyword evidence="3" id="KW-0687">Ribonucleoprotein</keyword>
<dbReference type="GO" id="GO:0000028">
    <property type="term" value="P:ribosomal small subunit assembly"/>
    <property type="evidence" value="ECO:0007669"/>
    <property type="project" value="TreeGrafter"/>
</dbReference>
<dbReference type="Pfam" id="PF01090">
    <property type="entry name" value="Ribosomal_S19e"/>
    <property type="match status" value="1"/>
</dbReference>
<comment type="caution">
    <text evidence="4">The sequence shown here is derived from an EMBL/GenBank/DDBJ whole genome shotgun (WGS) entry which is preliminary data.</text>
</comment>
<dbReference type="Gene3D" id="1.10.10.10">
    <property type="entry name" value="Winged helix-like DNA-binding domain superfamily/Winged helix DNA-binding domain"/>
    <property type="match status" value="1"/>
</dbReference>
<dbReference type="AlphaFoldDB" id="A0A7J3VTT0"/>
<dbReference type="SUPFAM" id="SSF46785">
    <property type="entry name" value="Winged helix' DNA-binding domain"/>
    <property type="match status" value="1"/>
</dbReference>
<dbReference type="GO" id="GO:0003723">
    <property type="term" value="F:RNA binding"/>
    <property type="evidence" value="ECO:0007669"/>
    <property type="project" value="TreeGrafter"/>
</dbReference>
<dbReference type="InterPro" id="IPR001266">
    <property type="entry name" value="Ribosomal_eS19"/>
</dbReference>
<dbReference type="GO" id="GO:0022627">
    <property type="term" value="C:cytosolic small ribosomal subunit"/>
    <property type="evidence" value="ECO:0007669"/>
    <property type="project" value="TreeGrafter"/>
</dbReference>
<dbReference type="NCBIfam" id="NF006811">
    <property type="entry name" value="PRK09333.1"/>
    <property type="match status" value="1"/>
</dbReference>
<proteinExistence type="inferred from homology"/>
<evidence type="ECO:0000256" key="3">
    <source>
        <dbReference type="ARBA" id="ARBA00023274"/>
    </source>
</evidence>
<dbReference type="InterPro" id="IPR036388">
    <property type="entry name" value="WH-like_DNA-bd_sf"/>
</dbReference>
<evidence type="ECO:0000256" key="2">
    <source>
        <dbReference type="ARBA" id="ARBA00022980"/>
    </source>
</evidence>
<dbReference type="PANTHER" id="PTHR11710">
    <property type="entry name" value="40S RIBOSOMAL PROTEIN S19"/>
    <property type="match status" value="1"/>
</dbReference>
<dbReference type="InterPro" id="IPR036390">
    <property type="entry name" value="WH_DNA-bd_sf"/>
</dbReference>
<evidence type="ECO:0000256" key="1">
    <source>
        <dbReference type="ARBA" id="ARBA00010014"/>
    </source>
</evidence>
<name>A0A7J3VTT0_CALS0</name>
<protein>
    <submittedName>
        <fullName evidence="4">30S ribosomal protein S19e</fullName>
    </submittedName>
</protein>